<dbReference type="SUPFAM" id="SSF52096">
    <property type="entry name" value="ClpP/crotonase"/>
    <property type="match status" value="1"/>
</dbReference>
<proteinExistence type="predicted"/>
<dbReference type="InterPro" id="IPR029045">
    <property type="entry name" value="ClpP/crotonase-like_dom_sf"/>
</dbReference>
<name>A0A4R8A1B0_9ACTN</name>
<dbReference type="PANTHER" id="PTHR11941:SF54">
    <property type="entry name" value="ENOYL-COA HYDRATASE, MITOCHONDRIAL"/>
    <property type="match status" value="1"/>
</dbReference>
<evidence type="ECO:0000313" key="2">
    <source>
        <dbReference type="Proteomes" id="UP000295447"/>
    </source>
</evidence>
<evidence type="ECO:0000313" key="1">
    <source>
        <dbReference type="EMBL" id="TDW24283.1"/>
    </source>
</evidence>
<organism evidence="1 2">
    <name type="scientific">Kribbella kalugense</name>
    <dbReference type="NCBI Taxonomy" id="2512221"/>
    <lineage>
        <taxon>Bacteria</taxon>
        <taxon>Bacillati</taxon>
        <taxon>Actinomycetota</taxon>
        <taxon>Actinomycetes</taxon>
        <taxon>Propionibacteriales</taxon>
        <taxon>Kribbellaceae</taxon>
        <taxon>Kribbella</taxon>
    </lineage>
</organism>
<dbReference type="EMBL" id="SODF01000001">
    <property type="protein sequence ID" value="TDW24283.1"/>
    <property type="molecule type" value="Genomic_DNA"/>
</dbReference>
<dbReference type="Gene3D" id="3.90.226.10">
    <property type="entry name" value="2-enoyl-CoA Hydratase, Chain A, domain 1"/>
    <property type="match status" value="1"/>
</dbReference>
<dbReference type="Pfam" id="PF00378">
    <property type="entry name" value="ECH_1"/>
    <property type="match status" value="1"/>
</dbReference>
<dbReference type="PANTHER" id="PTHR11941">
    <property type="entry name" value="ENOYL-COA HYDRATASE-RELATED"/>
    <property type="match status" value="1"/>
</dbReference>
<accession>A0A4R8A1B0</accession>
<protein>
    <submittedName>
        <fullName evidence="1">Enoyl-CoA hydratase/carnithine racemase</fullName>
    </submittedName>
</protein>
<dbReference type="GO" id="GO:0006635">
    <property type="term" value="P:fatty acid beta-oxidation"/>
    <property type="evidence" value="ECO:0007669"/>
    <property type="project" value="TreeGrafter"/>
</dbReference>
<dbReference type="Proteomes" id="UP000295447">
    <property type="component" value="Unassembled WGS sequence"/>
</dbReference>
<keyword evidence="2" id="KW-1185">Reference proteome</keyword>
<sequence length="334" mass="36046">MSASVIPRLLLEQNGRLLTVRFNNPPRNFFDEQMSIELDDLARALRRDDSIGAVLFTGVEDSYMTHFDVGDLLRASRSMPVSMSYKSARVAAALARGAARWPGADQLLRRTPARQAMLLARIYGSLDRLNRLDKVIVTAINGLAFGMGCVFALACDIRVINDSSDIGLTESALNMLAAGGGTQRLTRMIGTGRALDLLLEGRWLTATEAADLGLVHSVIPSTDLLPYTTNLAERLSHRSAVNIREIKRAVYEAAARPLAGGLAREAAGAIIALTSPQAERALNTYQKLLDSHEPLTDNDVKVSLRTVADQGLCSSGEPTSPPGVLREKLKGIGL</sequence>
<comment type="caution">
    <text evidence="1">The sequence shown here is derived from an EMBL/GenBank/DDBJ whole genome shotgun (WGS) entry which is preliminary data.</text>
</comment>
<dbReference type="RefSeq" id="WP_134119474.1">
    <property type="nucleotide sequence ID" value="NZ_SODF01000001.1"/>
</dbReference>
<dbReference type="InterPro" id="IPR001753">
    <property type="entry name" value="Enoyl-CoA_hydra/iso"/>
</dbReference>
<dbReference type="CDD" id="cd06558">
    <property type="entry name" value="crotonase-like"/>
    <property type="match status" value="1"/>
</dbReference>
<gene>
    <name evidence="1" type="ORF">EV650_3156</name>
</gene>
<dbReference type="OrthoDB" id="9775794at2"/>
<reference evidence="1 2" key="1">
    <citation type="submission" date="2019-03" db="EMBL/GenBank/DDBJ databases">
        <title>Genomic Encyclopedia of Type Strains, Phase III (KMG-III): the genomes of soil and plant-associated and newly described type strains.</title>
        <authorList>
            <person name="Whitman W."/>
        </authorList>
    </citation>
    <scope>NUCLEOTIDE SEQUENCE [LARGE SCALE GENOMIC DNA]</scope>
    <source>
        <strain evidence="1 2">VKM Ac-2570</strain>
    </source>
</reference>
<dbReference type="AlphaFoldDB" id="A0A4R8A1B0"/>
<dbReference type="GO" id="GO:0003824">
    <property type="term" value="F:catalytic activity"/>
    <property type="evidence" value="ECO:0007669"/>
    <property type="project" value="UniProtKB-ARBA"/>
</dbReference>